<reference evidence="8 9" key="1">
    <citation type="submission" date="2015-06" db="EMBL/GenBank/DDBJ databases">
        <title>Draft Genome Sequence of Parabacteroides goldsteinii with Putative Novel Metallo-Beta-Lactamases Isolated from a Blood Culture from a Human Patient.</title>
        <authorList>
            <person name="Krogh T.J."/>
            <person name="Agergaard C.N."/>
            <person name="Moller-Jensen J."/>
            <person name="Justesen U.S."/>
        </authorList>
    </citation>
    <scope>NUCLEOTIDE SEQUENCE [LARGE SCALE GENOMIC DNA]</scope>
    <source>
        <strain evidence="8 9">910340</strain>
    </source>
</reference>
<feature type="domain" description="SusD-like N-terminal" evidence="7">
    <location>
        <begin position="26"/>
        <end position="219"/>
    </location>
</feature>
<dbReference type="InterPro" id="IPR012944">
    <property type="entry name" value="SusD_RagB_dom"/>
</dbReference>
<organism evidence="8 9">
    <name type="scientific">Parabacteroides goldsteinii</name>
    <dbReference type="NCBI Taxonomy" id="328812"/>
    <lineage>
        <taxon>Bacteria</taxon>
        <taxon>Pseudomonadati</taxon>
        <taxon>Bacteroidota</taxon>
        <taxon>Bacteroidia</taxon>
        <taxon>Bacteroidales</taxon>
        <taxon>Tannerellaceae</taxon>
        <taxon>Parabacteroides</taxon>
    </lineage>
</organism>
<evidence type="ECO:0000256" key="5">
    <source>
        <dbReference type="ARBA" id="ARBA00023237"/>
    </source>
</evidence>
<keyword evidence="5" id="KW-0998">Cell outer membrane</keyword>
<dbReference type="PATRIC" id="fig|328812.4.peg.3198"/>
<comment type="similarity">
    <text evidence="2">Belongs to the SusD family.</text>
</comment>
<dbReference type="SUPFAM" id="SSF48452">
    <property type="entry name" value="TPR-like"/>
    <property type="match status" value="1"/>
</dbReference>
<evidence type="ECO:0000256" key="4">
    <source>
        <dbReference type="ARBA" id="ARBA00023136"/>
    </source>
</evidence>
<dbReference type="PROSITE" id="PS51257">
    <property type="entry name" value="PROKAR_LIPOPROTEIN"/>
    <property type="match status" value="1"/>
</dbReference>
<dbReference type="Pfam" id="PF07980">
    <property type="entry name" value="SusD_RagB"/>
    <property type="match status" value="1"/>
</dbReference>
<evidence type="ECO:0000256" key="3">
    <source>
        <dbReference type="ARBA" id="ARBA00022729"/>
    </source>
</evidence>
<dbReference type="RefSeq" id="WP_046145604.1">
    <property type="nucleotide sequence ID" value="NZ_CABKUI010000001.1"/>
</dbReference>
<dbReference type="GO" id="GO:0009279">
    <property type="term" value="C:cell outer membrane"/>
    <property type="evidence" value="ECO:0007669"/>
    <property type="project" value="UniProtKB-SubCell"/>
</dbReference>
<dbReference type="InterPro" id="IPR033985">
    <property type="entry name" value="SusD-like_N"/>
</dbReference>
<evidence type="ECO:0000256" key="1">
    <source>
        <dbReference type="ARBA" id="ARBA00004442"/>
    </source>
</evidence>
<evidence type="ECO:0000259" key="7">
    <source>
        <dbReference type="Pfam" id="PF14322"/>
    </source>
</evidence>
<comment type="subcellular location">
    <subcellularLocation>
        <location evidence="1">Cell outer membrane</location>
    </subcellularLocation>
</comment>
<name>A0A0J6CB28_9BACT</name>
<protein>
    <recommendedName>
        <fullName evidence="10">RagB/SusD family nutrient uptake outer membrane protein</fullName>
    </recommendedName>
</protein>
<proteinExistence type="inferred from homology"/>
<evidence type="ECO:0000313" key="9">
    <source>
        <dbReference type="Proteomes" id="UP000036166"/>
    </source>
</evidence>
<keyword evidence="4" id="KW-0472">Membrane</keyword>
<dbReference type="Proteomes" id="UP000036166">
    <property type="component" value="Unassembled WGS sequence"/>
</dbReference>
<dbReference type="InterPro" id="IPR011990">
    <property type="entry name" value="TPR-like_helical_dom_sf"/>
</dbReference>
<sequence length="583" mass="67033">MKLIIKFCLLGVSIVLLTGCQSDLMDLNPYSSIGSGNMWTTENLADMGVMGIYNVLRSSNVAGDLHKFDSYGVSADYRDGNYSLLMGNATTSNELFSDYWKIHYEGVSRCNDAITNLQKAPLSESKLARLMAESKFMRAYFYYKLNMVYKGVPLYLEPVELEDMVKGRNSETEVWNQVITDLTDAINTSDFPDKYTKGDGDYGRVTKGAAYALRGKVYMWMNEWTKAEADFRKVGDLGFALFQGEYKQLFKEENEQCEEMIFSLQCIGESGYGNNFSFRYGSRGTFGSCWNTYLASTDFVETYEDADGRPFDWDNYIPGFNSMDVAKRAVYFLRDGMTDEEKLTMEKAGADLSKYLDNENEARIKTAYEHRDPRLMATIITPYSEYDGADGVTAYTYTLRWPYRGSNTAAPFDLKTDTNTKFYYLFRKFVAEGASEIPNREYSPIDIPIIRYADVVLSLAECLNEQGKTDEAIEWVNKVRGRVGAALLNSNQYTQVSGQENMRDRIRNERRWEFAGEGVNFFDEMRWKTWHETKFKKNAGLKQIWGMVEFAYSWDGDHLYNWAIPRTEIQKNDNLTQNDGWID</sequence>
<dbReference type="Gene3D" id="1.25.40.390">
    <property type="match status" value="1"/>
</dbReference>
<dbReference type="AlphaFoldDB" id="A0A0J6CB28"/>
<feature type="domain" description="RagB/SusD" evidence="6">
    <location>
        <begin position="259"/>
        <end position="581"/>
    </location>
</feature>
<comment type="caution">
    <text evidence="8">The sequence shown here is derived from an EMBL/GenBank/DDBJ whole genome shotgun (WGS) entry which is preliminary data.</text>
</comment>
<dbReference type="Pfam" id="PF14322">
    <property type="entry name" value="SusD-like_3"/>
    <property type="match status" value="1"/>
</dbReference>
<gene>
    <name evidence="8" type="ORF">ACM15_12395</name>
</gene>
<evidence type="ECO:0000259" key="6">
    <source>
        <dbReference type="Pfam" id="PF07980"/>
    </source>
</evidence>
<evidence type="ECO:0008006" key="10">
    <source>
        <dbReference type="Google" id="ProtNLM"/>
    </source>
</evidence>
<dbReference type="EMBL" id="LFJV01000037">
    <property type="protein sequence ID" value="KMM33401.1"/>
    <property type="molecule type" value="Genomic_DNA"/>
</dbReference>
<evidence type="ECO:0000256" key="2">
    <source>
        <dbReference type="ARBA" id="ARBA00006275"/>
    </source>
</evidence>
<accession>A0A0J6CB28</accession>
<keyword evidence="3" id="KW-0732">Signal</keyword>
<evidence type="ECO:0000313" key="8">
    <source>
        <dbReference type="EMBL" id="KMM33401.1"/>
    </source>
</evidence>